<dbReference type="InterPro" id="IPR036105">
    <property type="entry name" value="DiNase_FeMo-co_biosyn_sf"/>
</dbReference>
<dbReference type="AlphaFoldDB" id="A0A1M5E737"/>
<dbReference type="STRING" id="1121391.SAMN02745206_02586"/>
<keyword evidence="3 6" id="KW-0067">ATP-binding</keyword>
<dbReference type="InterPro" id="IPR000808">
    <property type="entry name" value="Mrp-like_CS"/>
</dbReference>
<dbReference type="InterPro" id="IPR027417">
    <property type="entry name" value="P-loop_NTPase"/>
</dbReference>
<keyword evidence="1 6" id="KW-0479">Metal-binding</keyword>
<evidence type="ECO:0000313" key="9">
    <source>
        <dbReference type="EMBL" id="SHF75000.1"/>
    </source>
</evidence>
<feature type="compositionally biased region" description="Polar residues" evidence="7">
    <location>
        <begin position="1"/>
        <end position="10"/>
    </location>
</feature>
<feature type="domain" description="Dinitrogenase iron-molybdenum cofactor biosynthesis" evidence="8">
    <location>
        <begin position="322"/>
        <end position="405"/>
    </location>
</feature>
<dbReference type="OrthoDB" id="9809679at2"/>
<dbReference type="Pfam" id="PF02579">
    <property type="entry name" value="Nitro_FeMo-Co"/>
    <property type="match status" value="1"/>
</dbReference>
<dbReference type="CDD" id="cd00851">
    <property type="entry name" value="MTH1175"/>
    <property type="match status" value="1"/>
</dbReference>
<dbReference type="Gene3D" id="3.30.420.130">
    <property type="entry name" value="Dinitrogenase iron-molybdenum cofactor biosynthesis domain"/>
    <property type="match status" value="1"/>
</dbReference>
<keyword evidence="5 6" id="KW-0411">Iron-sulfur</keyword>
<evidence type="ECO:0000256" key="3">
    <source>
        <dbReference type="ARBA" id="ARBA00022840"/>
    </source>
</evidence>
<proteinExistence type="inferred from homology"/>
<dbReference type="Gene3D" id="3.40.50.300">
    <property type="entry name" value="P-loop containing nucleotide triphosphate hydrolases"/>
    <property type="match status" value="1"/>
</dbReference>
<evidence type="ECO:0000256" key="2">
    <source>
        <dbReference type="ARBA" id="ARBA00022741"/>
    </source>
</evidence>
<gene>
    <name evidence="9" type="ORF">SAMN02745206_02586</name>
</gene>
<keyword evidence="2 6" id="KW-0547">Nucleotide-binding</keyword>
<dbReference type="PROSITE" id="PS01215">
    <property type="entry name" value="MRP"/>
    <property type="match status" value="1"/>
</dbReference>
<keyword evidence="6" id="KW-0378">Hydrolase</keyword>
<dbReference type="NCBIfam" id="NF041136">
    <property type="entry name" value="MrpORP"/>
    <property type="match status" value="1"/>
</dbReference>
<feature type="compositionally biased region" description="Basic and acidic residues" evidence="7">
    <location>
        <begin position="13"/>
        <end position="26"/>
    </location>
</feature>
<dbReference type="SUPFAM" id="SSF53146">
    <property type="entry name" value="Nitrogenase accessory factor-like"/>
    <property type="match status" value="1"/>
</dbReference>
<dbReference type="InterPro" id="IPR019591">
    <property type="entry name" value="Mrp/NBP35_ATP-bd"/>
</dbReference>
<dbReference type="GO" id="GO:0005829">
    <property type="term" value="C:cytosol"/>
    <property type="evidence" value="ECO:0007669"/>
    <property type="project" value="TreeGrafter"/>
</dbReference>
<keyword evidence="4 6" id="KW-0408">Iron</keyword>
<dbReference type="GO" id="GO:0016226">
    <property type="term" value="P:iron-sulfur cluster assembly"/>
    <property type="evidence" value="ECO:0007669"/>
    <property type="project" value="InterPro"/>
</dbReference>
<feature type="binding site" evidence="6">
    <location>
        <begin position="44"/>
        <end position="51"/>
    </location>
    <ligand>
        <name>ATP</name>
        <dbReference type="ChEBI" id="CHEBI:30616"/>
    </ligand>
</feature>
<evidence type="ECO:0000256" key="5">
    <source>
        <dbReference type="ARBA" id="ARBA00023014"/>
    </source>
</evidence>
<protein>
    <recommendedName>
        <fullName evidence="6">Iron-sulfur cluster carrier protein</fullName>
    </recommendedName>
</protein>
<dbReference type="GO" id="GO:0046872">
    <property type="term" value="F:metal ion binding"/>
    <property type="evidence" value="ECO:0007669"/>
    <property type="project" value="UniProtKB-KW"/>
</dbReference>
<dbReference type="Pfam" id="PF10609">
    <property type="entry name" value="ParA"/>
    <property type="match status" value="1"/>
</dbReference>
<dbReference type="InterPro" id="IPR003731">
    <property type="entry name" value="Di-Nase_FeMo-co_biosynth"/>
</dbReference>
<name>A0A1M5E737_9BACT</name>
<organism evidence="9 10">
    <name type="scientific">Desulfacinum infernum DSM 9756</name>
    <dbReference type="NCBI Taxonomy" id="1121391"/>
    <lineage>
        <taxon>Bacteria</taxon>
        <taxon>Pseudomonadati</taxon>
        <taxon>Thermodesulfobacteriota</taxon>
        <taxon>Syntrophobacteria</taxon>
        <taxon>Syntrophobacterales</taxon>
        <taxon>Syntrophobacteraceae</taxon>
        <taxon>Desulfacinum</taxon>
    </lineage>
</organism>
<dbReference type="EMBL" id="FQVB01000026">
    <property type="protein sequence ID" value="SHF75000.1"/>
    <property type="molecule type" value="Genomic_DNA"/>
</dbReference>
<feature type="compositionally biased region" description="Basic and acidic residues" evidence="7">
    <location>
        <begin position="289"/>
        <end position="305"/>
    </location>
</feature>
<evidence type="ECO:0000256" key="6">
    <source>
        <dbReference type="HAMAP-Rule" id="MF_02040"/>
    </source>
</evidence>
<reference evidence="10" key="1">
    <citation type="submission" date="2016-11" db="EMBL/GenBank/DDBJ databases">
        <authorList>
            <person name="Varghese N."/>
            <person name="Submissions S."/>
        </authorList>
    </citation>
    <scope>NUCLEOTIDE SEQUENCE [LARGE SCALE GENOMIC DNA]</scope>
    <source>
        <strain evidence="10">DSM 9756</strain>
    </source>
</reference>
<feature type="region of interest" description="Disordered" evidence="7">
    <location>
        <begin position="286"/>
        <end position="305"/>
    </location>
</feature>
<dbReference type="CDD" id="cd02037">
    <property type="entry name" value="Mrp_NBP35"/>
    <property type="match status" value="1"/>
</dbReference>
<comment type="similarity">
    <text evidence="6">Belongs to the Mrp/NBP35 ATP-binding proteins family.</text>
</comment>
<dbReference type="Proteomes" id="UP000184076">
    <property type="component" value="Unassembled WGS sequence"/>
</dbReference>
<dbReference type="SUPFAM" id="SSF52540">
    <property type="entry name" value="P-loop containing nucleoside triphosphate hydrolases"/>
    <property type="match status" value="1"/>
</dbReference>
<evidence type="ECO:0000259" key="8">
    <source>
        <dbReference type="Pfam" id="PF02579"/>
    </source>
</evidence>
<accession>A0A1M5E737</accession>
<keyword evidence="10" id="KW-1185">Reference proteome</keyword>
<evidence type="ECO:0000313" key="10">
    <source>
        <dbReference type="Proteomes" id="UP000184076"/>
    </source>
</evidence>
<evidence type="ECO:0000256" key="1">
    <source>
        <dbReference type="ARBA" id="ARBA00022723"/>
    </source>
</evidence>
<dbReference type="GO" id="GO:0140663">
    <property type="term" value="F:ATP-dependent FeS chaperone activity"/>
    <property type="evidence" value="ECO:0007669"/>
    <property type="project" value="InterPro"/>
</dbReference>
<dbReference type="GO" id="GO:0016887">
    <property type="term" value="F:ATP hydrolysis activity"/>
    <property type="evidence" value="ECO:0007669"/>
    <property type="project" value="UniProtKB-UniRule"/>
</dbReference>
<dbReference type="GO" id="GO:0005524">
    <property type="term" value="F:ATP binding"/>
    <property type="evidence" value="ECO:0007669"/>
    <property type="project" value="UniProtKB-UniRule"/>
</dbReference>
<dbReference type="PANTHER" id="PTHR23264">
    <property type="entry name" value="NUCLEOTIDE-BINDING PROTEIN NBP35 YEAST -RELATED"/>
    <property type="match status" value="1"/>
</dbReference>
<comment type="subunit">
    <text evidence="6">Homodimer.</text>
</comment>
<sequence length="421" mass="45495">MGTSCGSRTCASHAEETQREEGGEDRRLKDQLRRIRHKLLVMSGKGGVGKSSVAAYLALGLSQRGHRVGLLDADLHGPSIPNILGISGMFQVDEEKNLVPHKLHENLEVVSIQCLLEDPDSAVIWRGPVKHGVIRQFVSEVQWGDLDYLVIDCPPGTGDEPLSVAQVIPDAHAVIVTTPQEVALSDVRKSINFCRKVHLPILGLVENMNGLVCPHCGESIPLFGSEGGKRTAERMNVPFLGSLPFEPSVVEAGDSGTPLLGNSDTPSSFLEKLDQLLSTVQERCSPPLPEEKTEETAYKDQKEVPPMEKESFKVAVPTANGLLCNHFGHCERFAVVRVQEGRIVSLEELTPPPHEPGVLPRWISELGVSLVIAGGMGQRAIGLFQERGVRVITGAPPLDPATLVNSYLQGTLVTGANVCDH</sequence>
<evidence type="ECO:0000256" key="4">
    <source>
        <dbReference type="ARBA" id="ARBA00023004"/>
    </source>
</evidence>
<dbReference type="InterPro" id="IPR033913">
    <property type="entry name" value="MTH1175_dom"/>
</dbReference>
<dbReference type="PANTHER" id="PTHR23264:SF19">
    <property type="entry name" value="CYTOSOLIC FE-S CLUSTER ASSEMBLY FACTOR NUBP2"/>
    <property type="match status" value="1"/>
</dbReference>
<dbReference type="HAMAP" id="MF_02040">
    <property type="entry name" value="Mrp_NBP35"/>
    <property type="match status" value="1"/>
</dbReference>
<feature type="region of interest" description="Disordered" evidence="7">
    <location>
        <begin position="1"/>
        <end position="26"/>
    </location>
</feature>
<dbReference type="GO" id="GO:0051536">
    <property type="term" value="F:iron-sulfur cluster binding"/>
    <property type="evidence" value="ECO:0007669"/>
    <property type="project" value="UniProtKB-UniRule"/>
</dbReference>
<evidence type="ECO:0000256" key="7">
    <source>
        <dbReference type="SAM" id="MobiDB-lite"/>
    </source>
</evidence>
<comment type="function">
    <text evidence="6">Binds and transfers iron-sulfur (Fe-S) clusters to target apoproteins. Can hydrolyze ATP.</text>
</comment>
<dbReference type="FunFam" id="3.40.50.300:FF:001119">
    <property type="entry name" value="Iron-sulfur cluster carrier protein"/>
    <property type="match status" value="1"/>
</dbReference>
<dbReference type="InterPro" id="IPR033756">
    <property type="entry name" value="YlxH/NBP35"/>
</dbReference>